<organism evidence="1">
    <name type="scientific">marine metagenome</name>
    <dbReference type="NCBI Taxonomy" id="408172"/>
    <lineage>
        <taxon>unclassified sequences</taxon>
        <taxon>metagenomes</taxon>
        <taxon>ecological metagenomes</taxon>
    </lineage>
</organism>
<proteinExistence type="predicted"/>
<protein>
    <recommendedName>
        <fullName evidence="2">Lipocalin-like domain-containing protein</fullName>
    </recommendedName>
</protein>
<evidence type="ECO:0008006" key="2">
    <source>
        <dbReference type="Google" id="ProtNLM"/>
    </source>
</evidence>
<dbReference type="EMBL" id="UINC01003875">
    <property type="protein sequence ID" value="SVA09973.1"/>
    <property type="molecule type" value="Genomic_DNA"/>
</dbReference>
<gene>
    <name evidence="1" type="ORF">METZ01_LOCUS62827</name>
</gene>
<dbReference type="AlphaFoldDB" id="A0A381T873"/>
<sequence length="179" mass="20428">MTQGTRRGCQKLVTSLSVIAIIGTATNIAAQSGQPSSDVRGVIEGTWELVEWHVAGRVLRPPEMEGRWMVHDGMVMATRHRNGQDGHESTAGYGRYRWGPTTWTYGYERSEDRRGPSVDEAPLRVTAIPDRVFEITRNGDHLILEDAAQTLRWDYDITNNTFLLMGRDRQIIRKYRRVE</sequence>
<evidence type="ECO:0000313" key="1">
    <source>
        <dbReference type="EMBL" id="SVA09973.1"/>
    </source>
</evidence>
<reference evidence="1" key="1">
    <citation type="submission" date="2018-05" db="EMBL/GenBank/DDBJ databases">
        <authorList>
            <person name="Lanie J.A."/>
            <person name="Ng W.-L."/>
            <person name="Kazmierczak K.M."/>
            <person name="Andrzejewski T.M."/>
            <person name="Davidsen T.M."/>
            <person name="Wayne K.J."/>
            <person name="Tettelin H."/>
            <person name="Glass J.I."/>
            <person name="Rusch D."/>
            <person name="Podicherti R."/>
            <person name="Tsui H.-C.T."/>
            <person name="Winkler M.E."/>
        </authorList>
    </citation>
    <scope>NUCLEOTIDE SEQUENCE</scope>
</reference>
<accession>A0A381T873</accession>
<name>A0A381T873_9ZZZZ</name>